<name>A0A645DV78_9ZZZZ</name>
<dbReference type="AlphaFoldDB" id="A0A645DV78"/>
<proteinExistence type="predicted"/>
<sequence>MEAVKEVYEKYRHDFENCGVYINPKAESVNMMQLVESDE</sequence>
<dbReference type="EMBL" id="VSSQ01040216">
    <property type="protein sequence ID" value="MPM93414.1"/>
    <property type="molecule type" value="Genomic_DNA"/>
</dbReference>
<accession>A0A645DV78</accession>
<reference evidence="1" key="1">
    <citation type="submission" date="2019-08" db="EMBL/GenBank/DDBJ databases">
        <authorList>
            <person name="Kucharzyk K."/>
            <person name="Murdoch R.W."/>
            <person name="Higgins S."/>
            <person name="Loffler F."/>
        </authorList>
    </citation>
    <scope>NUCLEOTIDE SEQUENCE</scope>
</reference>
<protein>
    <submittedName>
        <fullName evidence="1">Uncharacterized protein</fullName>
    </submittedName>
</protein>
<comment type="caution">
    <text evidence="1">The sequence shown here is derived from an EMBL/GenBank/DDBJ whole genome shotgun (WGS) entry which is preliminary data.</text>
</comment>
<evidence type="ECO:0000313" key="1">
    <source>
        <dbReference type="EMBL" id="MPM93414.1"/>
    </source>
</evidence>
<organism evidence="1">
    <name type="scientific">bioreactor metagenome</name>
    <dbReference type="NCBI Taxonomy" id="1076179"/>
    <lineage>
        <taxon>unclassified sequences</taxon>
        <taxon>metagenomes</taxon>
        <taxon>ecological metagenomes</taxon>
    </lineage>
</organism>
<gene>
    <name evidence="1" type="ORF">SDC9_140551</name>
</gene>